<dbReference type="RefSeq" id="WP_065081545.1">
    <property type="nucleotide sequence ID" value="NZ_FLSS01000014.1"/>
</dbReference>
<evidence type="ECO:0000313" key="5">
    <source>
        <dbReference type="EMBL" id="TYO94025.1"/>
    </source>
</evidence>
<accession>A0ABD5B6S6</accession>
<gene>
    <name evidence="5" type="ORF">LX74_00062</name>
    <name evidence="4" type="ORF">QT385_13180</name>
</gene>
<protein>
    <recommendedName>
        <fullName evidence="3">Cytokinin riboside 5'-monophosphate phosphoribohydrolase</fullName>
        <ecNumber evidence="3">3.2.2.n1</ecNumber>
    </recommendedName>
</protein>
<dbReference type="SUPFAM" id="SSF102405">
    <property type="entry name" value="MCP/YpsA-like"/>
    <property type="match status" value="1"/>
</dbReference>
<comment type="similarity">
    <text evidence="2 3">Belongs to the LOG family.</text>
</comment>
<dbReference type="EMBL" id="JAUCQJ010000004">
    <property type="protein sequence ID" value="MDQ8749599.1"/>
    <property type="molecule type" value="Genomic_DNA"/>
</dbReference>
<name>A0ABD5B6S6_ELIMR</name>
<proteinExistence type="inferred from homology"/>
<comment type="caution">
    <text evidence="4">The sequence shown here is derived from an EMBL/GenBank/DDBJ whole genome shotgun (WGS) entry which is preliminary data.</text>
</comment>
<keyword evidence="3" id="KW-0378">Hydrolase</keyword>
<evidence type="ECO:0000256" key="1">
    <source>
        <dbReference type="ARBA" id="ARBA00000274"/>
    </source>
</evidence>
<dbReference type="EMBL" id="VNHK01000001">
    <property type="protein sequence ID" value="TYO94025.1"/>
    <property type="molecule type" value="Genomic_DNA"/>
</dbReference>
<dbReference type="InterPro" id="IPR031100">
    <property type="entry name" value="LOG_fam"/>
</dbReference>
<dbReference type="GO" id="GO:0008714">
    <property type="term" value="F:AMP nucleosidase activity"/>
    <property type="evidence" value="ECO:0007669"/>
    <property type="project" value="UniProtKB-EC"/>
</dbReference>
<evidence type="ECO:0000313" key="6">
    <source>
        <dbReference type="Proteomes" id="UP000324513"/>
    </source>
</evidence>
<evidence type="ECO:0000256" key="2">
    <source>
        <dbReference type="ARBA" id="ARBA00006763"/>
    </source>
</evidence>
<dbReference type="Gene3D" id="3.40.50.450">
    <property type="match status" value="1"/>
</dbReference>
<evidence type="ECO:0000313" key="4">
    <source>
        <dbReference type="EMBL" id="MDQ8749599.1"/>
    </source>
</evidence>
<keyword evidence="6" id="KW-1185">Reference proteome</keyword>
<sequence length="197" mass="21757">MNNEIKRITVFCGSSFGTESIYEEQAYELGKILVQNTIGLVYGGANVGLMGAVADGVIENGGEAIGVLPHFLKGKEIAHENLTDLILVDTMHERKTKMNELSDGVITLPGGYGTLEEFFEMLTWAQLGLHQKPIGILNINGFYDELLAFVQTMVNKGFLKSVNQDMLLVDDSIAGLINKMRSYKAPEVSKWIKKEEL</sequence>
<dbReference type="GO" id="GO:0009691">
    <property type="term" value="P:cytokinin biosynthetic process"/>
    <property type="evidence" value="ECO:0007669"/>
    <property type="project" value="UniProtKB-UniRule"/>
</dbReference>
<comment type="catalytic activity">
    <reaction evidence="1">
        <text>AMP + H2O = D-ribose 5-phosphate + adenine</text>
        <dbReference type="Rhea" id="RHEA:20129"/>
        <dbReference type="ChEBI" id="CHEBI:15377"/>
        <dbReference type="ChEBI" id="CHEBI:16708"/>
        <dbReference type="ChEBI" id="CHEBI:78346"/>
        <dbReference type="ChEBI" id="CHEBI:456215"/>
        <dbReference type="EC" id="3.2.2.4"/>
    </reaction>
</comment>
<dbReference type="EC" id="3.2.2.n1" evidence="3"/>
<reference evidence="5 6" key="1">
    <citation type="submission" date="2019-07" db="EMBL/GenBank/DDBJ databases">
        <title>Genomic Encyclopedia of Archaeal and Bacterial Type Strains, Phase II (KMG-II): from individual species to whole genera.</title>
        <authorList>
            <person name="Goeker M."/>
        </authorList>
    </citation>
    <scope>NUCLEOTIDE SEQUENCE [LARGE SCALE GENOMIC DNA]</scope>
    <source>
        <strain evidence="5 6">DSM 14571</strain>
    </source>
</reference>
<dbReference type="NCBIfam" id="TIGR00730">
    <property type="entry name" value="Rossman fold protein, TIGR00730 family"/>
    <property type="match status" value="1"/>
</dbReference>
<keyword evidence="3" id="KW-0203">Cytokinin biosynthesis</keyword>
<dbReference type="PANTHER" id="PTHR31223">
    <property type="entry name" value="LOG FAMILY PROTEIN YJL055W"/>
    <property type="match status" value="1"/>
</dbReference>
<dbReference type="PANTHER" id="PTHR31223:SF70">
    <property type="entry name" value="LOG FAMILY PROTEIN YJL055W"/>
    <property type="match status" value="1"/>
</dbReference>
<evidence type="ECO:0000313" key="7">
    <source>
        <dbReference type="Proteomes" id="UP001239265"/>
    </source>
</evidence>
<dbReference type="Pfam" id="PF03641">
    <property type="entry name" value="Lysine_decarbox"/>
    <property type="match status" value="1"/>
</dbReference>
<dbReference type="InterPro" id="IPR005269">
    <property type="entry name" value="LOG"/>
</dbReference>
<dbReference type="AlphaFoldDB" id="A0ABD5B6S6"/>
<organism evidence="4 7">
    <name type="scientific">Elizabethkingia miricola</name>
    <name type="common">Chryseobacterium miricola</name>
    <dbReference type="NCBI Taxonomy" id="172045"/>
    <lineage>
        <taxon>Bacteria</taxon>
        <taxon>Pseudomonadati</taxon>
        <taxon>Bacteroidota</taxon>
        <taxon>Flavobacteriia</taxon>
        <taxon>Flavobacteriales</taxon>
        <taxon>Weeksellaceae</taxon>
        <taxon>Elizabethkingia</taxon>
    </lineage>
</organism>
<dbReference type="Proteomes" id="UP001239265">
    <property type="component" value="Unassembled WGS sequence"/>
</dbReference>
<dbReference type="Proteomes" id="UP000324513">
    <property type="component" value="Unassembled WGS sequence"/>
</dbReference>
<reference evidence="4 7" key="2">
    <citation type="submission" date="2023-06" db="EMBL/GenBank/DDBJ databases">
        <title>Nosocomial Elizabethkingia miricola genome.</title>
        <authorList>
            <person name="Morgado S."/>
            <person name="Fonseca E."/>
            <person name="Freitas F."/>
            <person name="Vicente A.C."/>
        </authorList>
    </citation>
    <scope>NUCLEOTIDE SEQUENCE [LARGE SCALE GENOMIC DNA]</scope>
    <source>
        <strain evidence="4 7">EM15</strain>
    </source>
</reference>
<evidence type="ECO:0000256" key="3">
    <source>
        <dbReference type="RuleBase" id="RU363015"/>
    </source>
</evidence>